<dbReference type="CDD" id="cd00180">
    <property type="entry name" value="PKc"/>
    <property type="match status" value="1"/>
</dbReference>
<dbReference type="Pfam" id="PF00069">
    <property type="entry name" value="Pkinase"/>
    <property type="match status" value="1"/>
</dbReference>
<dbReference type="PANTHER" id="PTHR33112">
    <property type="entry name" value="DOMAIN PROTEIN, PUTATIVE-RELATED"/>
    <property type="match status" value="1"/>
</dbReference>
<dbReference type="EMBL" id="JARVKM010000001">
    <property type="protein sequence ID" value="KAK9783994.1"/>
    <property type="molecule type" value="Genomic_DNA"/>
</dbReference>
<dbReference type="SUPFAM" id="SSF56112">
    <property type="entry name" value="Protein kinase-like (PK-like)"/>
    <property type="match status" value="1"/>
</dbReference>
<dbReference type="PANTHER" id="PTHR33112:SF10">
    <property type="entry name" value="TOL"/>
    <property type="match status" value="1"/>
</dbReference>
<accession>A0ABR2Y9U1</accession>
<name>A0ABR2Y9U1_9PEZI</name>
<evidence type="ECO:0000259" key="1">
    <source>
        <dbReference type="PROSITE" id="PS50011"/>
    </source>
</evidence>
<sequence>MPSSFAKKEKPHSENGKTISHLVIEELLQPAISDPFSNPSFLLDGNASDLLDPANIRKTLQKRLAKHKEKQILDLIEYISTKARRVFLTLVFVDKVQKIESLKKENFTDNDLPVSYDKQRRICTVKDPEKHIWWKTFSHSVAGEDVEAFASQFYEKQWVFRAAEFSWKGFYHDFPAPQPLPFKLIEQTTSAVTTREQQSEGNFGSVRKVGIPVRYLEADKHSVKIDSDQVLVAVKFLKKEGTPAQMDDFYNRETTTLERMRSLDNPHLIKAHAAYQRGKDRGFVFPWTDRGSLSDLWRRDRISLDKELLRWIVSQIKGLVKGIRLLHGKHEKGIRHGDLKPENILVFPNDTDAWGNLVIADVGLAKFHATYTRERYDPTTTRCGSRRYEPPEVQEEGVTFGRRYDMWSLGCILLEFLIWALRGDAGLREFYQASSGFAQFWETTSRSPTPQLRPVIKTWLLDLSELLRDYPDDFALKKVLVLVEQQLLQVNVGSRPHAKDLWLEIKMLHGELPPGFSYTVENNFKRLTPGKPTELSGVPANVFSHSREHRNKNKDAWEVITNMKLASSILEKIGWQRPAANHSPICEDCKSIDFCQSSIQLGRPLDIIRMNSATCDMCRFLNECLSKANIKSSEPVRLFRRDSSLRLSPGARPLVSIYCDPGSNQETLSYAQIGQPHLYEARSLQRFELINEWIRICDEDHPCHRSQGAPIPTPRMPTRVLDVGVTTEDEVRLHLVDPDEKTNQRYVALSHRWGGVGEEFVQPTTTNTIDKFKERINFKQLPKTYQDAIMITRSLHIRYLWIDSLCIIQDNNDDWTLQAQRMGDYYSSAYITIAASSAVTPLDGILSKRPDRDCVTINASGEAIRLATAIDDFQADVHNSILNTRAWVLQERALSRRTLHFTSTQIYWECGEGVHCETLAQLRNPKSQFLGDCDFPNLGLTYFKNERIDFIQYIHTVYSGLGLTKDTDRSMAIAGLHQRIAQTFKGRFDYGIFWKWHERLFLWRAEVAGSLSRIEYAPKQSVPSWSWMAYSGVIGYLDTPYGEIDWTGDLEKPFAEESTDKDFDGCLVAAARRLTITEPDLFSRVILDMDVRADFHEDRWMCIIIGKQKGKDKDAQVPHYVLLIRPLKNGVDNHYERVGIGILFVSHFSHIIKEIFLD</sequence>
<dbReference type="Gene3D" id="1.10.510.10">
    <property type="entry name" value="Transferase(Phosphotransferase) domain 1"/>
    <property type="match status" value="1"/>
</dbReference>
<protein>
    <recommendedName>
        <fullName evidence="1">Protein kinase domain-containing protein</fullName>
    </recommendedName>
</protein>
<keyword evidence="3" id="KW-1185">Reference proteome</keyword>
<dbReference type="PROSITE" id="PS50011">
    <property type="entry name" value="PROTEIN_KINASE_DOM"/>
    <property type="match status" value="1"/>
</dbReference>
<feature type="domain" description="Protein kinase" evidence="1">
    <location>
        <begin position="192"/>
        <end position="512"/>
    </location>
</feature>
<reference evidence="2 3" key="1">
    <citation type="submission" date="2024-02" db="EMBL/GenBank/DDBJ databases">
        <title>First draft genome assembly of two strains of Seiridium cardinale.</title>
        <authorList>
            <person name="Emiliani G."/>
            <person name="Scali E."/>
        </authorList>
    </citation>
    <scope>NUCLEOTIDE SEQUENCE [LARGE SCALE GENOMIC DNA]</scope>
    <source>
        <strain evidence="2 3">BM-138-000479</strain>
    </source>
</reference>
<proteinExistence type="predicted"/>
<dbReference type="Pfam" id="PF06985">
    <property type="entry name" value="HET"/>
    <property type="match status" value="1"/>
</dbReference>
<dbReference type="Proteomes" id="UP001465668">
    <property type="component" value="Unassembled WGS sequence"/>
</dbReference>
<evidence type="ECO:0000313" key="3">
    <source>
        <dbReference type="Proteomes" id="UP001465668"/>
    </source>
</evidence>
<dbReference type="InterPro" id="IPR000719">
    <property type="entry name" value="Prot_kinase_dom"/>
</dbReference>
<gene>
    <name evidence="2" type="ORF">SCAR479_00553</name>
</gene>
<dbReference type="PROSITE" id="PS00108">
    <property type="entry name" value="PROTEIN_KINASE_ST"/>
    <property type="match status" value="1"/>
</dbReference>
<comment type="caution">
    <text evidence="2">The sequence shown here is derived from an EMBL/GenBank/DDBJ whole genome shotgun (WGS) entry which is preliminary data.</text>
</comment>
<evidence type="ECO:0000313" key="2">
    <source>
        <dbReference type="EMBL" id="KAK9783994.1"/>
    </source>
</evidence>
<dbReference type="InterPro" id="IPR011009">
    <property type="entry name" value="Kinase-like_dom_sf"/>
</dbReference>
<dbReference type="InterPro" id="IPR008271">
    <property type="entry name" value="Ser/Thr_kinase_AS"/>
</dbReference>
<dbReference type="SMART" id="SM00220">
    <property type="entry name" value="S_TKc"/>
    <property type="match status" value="1"/>
</dbReference>
<dbReference type="InterPro" id="IPR010730">
    <property type="entry name" value="HET"/>
</dbReference>
<dbReference type="Gene3D" id="3.30.200.20">
    <property type="entry name" value="Phosphorylase Kinase, domain 1"/>
    <property type="match status" value="1"/>
</dbReference>
<organism evidence="2 3">
    <name type="scientific">Seiridium cardinale</name>
    <dbReference type="NCBI Taxonomy" id="138064"/>
    <lineage>
        <taxon>Eukaryota</taxon>
        <taxon>Fungi</taxon>
        <taxon>Dikarya</taxon>
        <taxon>Ascomycota</taxon>
        <taxon>Pezizomycotina</taxon>
        <taxon>Sordariomycetes</taxon>
        <taxon>Xylariomycetidae</taxon>
        <taxon>Amphisphaeriales</taxon>
        <taxon>Sporocadaceae</taxon>
        <taxon>Seiridium</taxon>
    </lineage>
</organism>